<evidence type="ECO:0000259" key="5">
    <source>
        <dbReference type="PROSITE" id="PS50158"/>
    </source>
</evidence>
<feature type="compositionally biased region" description="Low complexity" evidence="2">
    <location>
        <begin position="917"/>
        <end position="927"/>
    </location>
</feature>
<dbReference type="CDD" id="cd09272">
    <property type="entry name" value="RNase_HI_RT_Ty1"/>
    <property type="match status" value="1"/>
</dbReference>
<feature type="region of interest" description="Disordered" evidence="2">
    <location>
        <begin position="2157"/>
        <end position="2179"/>
    </location>
</feature>
<feature type="region of interest" description="Disordered" evidence="2">
    <location>
        <begin position="1221"/>
        <end position="1255"/>
    </location>
</feature>
<evidence type="ECO:0000256" key="1">
    <source>
        <dbReference type="PROSITE-ProRule" id="PRU00723"/>
    </source>
</evidence>
<dbReference type="InterPro" id="IPR000571">
    <property type="entry name" value="Znf_CCCH"/>
</dbReference>
<keyword evidence="3" id="KW-1133">Transmembrane helix</keyword>
<evidence type="ECO:0000313" key="7">
    <source>
        <dbReference type="Proteomes" id="UP000604046"/>
    </source>
</evidence>
<dbReference type="Pfam" id="PF07727">
    <property type="entry name" value="RVT_2"/>
    <property type="match status" value="1"/>
</dbReference>
<organism evidence="6 7">
    <name type="scientific">Symbiodinium natans</name>
    <dbReference type="NCBI Taxonomy" id="878477"/>
    <lineage>
        <taxon>Eukaryota</taxon>
        <taxon>Sar</taxon>
        <taxon>Alveolata</taxon>
        <taxon>Dinophyceae</taxon>
        <taxon>Suessiales</taxon>
        <taxon>Symbiodiniaceae</taxon>
        <taxon>Symbiodinium</taxon>
    </lineage>
</organism>
<keyword evidence="1" id="KW-0862">Zinc</keyword>
<sequence>MAPKFPNSVVKLQLHMALKSLDSISKPQLHMARKSLNGKFKPQLHMAPKFPNSVVKLQLHMALKSLDSISKPQLHMARKSLNGKFKPQLHMAPKFPNSVVKLQLHMALKSLDSISKPQLHMARKSLNGKFKPQLHMAPNSLNSMFKLQLHMAPKSLNGKFNLQLHMARKSLNGKFKPQLHKALKSSDSMVKVRLCVVLKYTNNLSMAVFLMRAFLKIVEIKSVETPSNPASSSTAVKTKATAKSPLCKLFAKVDEGCKYGAGCRFVHEWGGVAKRDRCHLCSGKGHFSKQCPTKVEPKAKASPKGTKGKGKGAGEDGGDEKVAKAAVMEPEPHPSPATSSPTSPKNESQAKDGEPQQQDLREMLGEATQAIRSLLASGASSSTSSSSTSAAVETLQRQLDEIRLKVMRLEKEPASGGTFALLDSGATNILREAKSSTELQGAKLTQVVLAGDTKRELHQTEEGTIIARGVGPERVQTIIPMGALVDSGYKVVWTKGKLSVSHPEYGRLRTRVTSGCPEVANEEAMKIVERLEGRKRKEELSGKLSMLKAKIDSLADVEARPWTTWARCFVDEPKMGHLVQMVMKAPLFEGMAEAMVEKLVPMEGEIPKDEKDGWQLLKQLPLSRAKRKALMRSASWMVRVCPAAKGQNPEGALLEELRNQHEILDLGAELLKDVDGAAVRVLFWAAATGRVKCWWWRFEDKEGTKSQREAQVAMSFLMYVVSKFATPLSEQVGYVAEGENAWSDGERDLWRRFQKVTDMALEPVKLGAETKTLFTNYDVMVANDQDKGQFASSADLWRRVVDAVALRAVMGPRVRAMSAKQRAEWRTHLLHDHTPFRRDCTVCTQAAALGRPHRTSKFPQCALAVDTAGPFRHLGRDINGKSYRYLLVGAYRAPRVFLPAAGKSQKEMEQEKEEGPEVPQGEPNVEEAFPPGDDPMEVDNAAKSDEDELVEYEPSLSNPSDVEEEIAVKAVKEQALSSGEAKEEKGEKPMSSLDKEISMIKGALEYETIYIVRPQHSRKSAETLRSIQEMRMEVVSEGLPLHRLHSDTAREFSTDSLKTWCAEHDIVHTRTSGAEPAANSSAEVGVKWAKKAARTLLSSAKAAPEEWPMAVAHAAAKRKQRLLRPGDPHLPAFGQEVWFRAKTYVGAKESAALKDENKDVPPRWRRGYYRGPASDVPNGHLVMRSDGGLLIAKGIRAGLVDPTMVEPALLPELRAEVPEFVPPTRRARKKTTLGEREQEEDEPPQGLSPPERYAKGVLDKNVPVTRDEVEMLSALFPQQDLPRDVLPLPDEEMWSPKSWGAGAYIHGGVAGVRRSTTLFPYSTKVLTKFVKEADPTHKFNAVALFRGELWVEGEPEEGMESYVHKEGDEVINGFLLQPAKGTVKFDSRRRRWMLPCLPAGFNMCNENRSNVDGESNDGAGAVAPEISKMMRVFEEIPEEELPRMRKATPENIYTENVEEILKGVSDDLKVVQTVRQSEVVNHLDCWKKSMEKEIQALEQSGAIRRLRGKEAAAVMRGGERTMVHGKCVYTVKPPDHQGQGYKRKTRIVACGNQVESSHLDQSELYSAGATSDLVRIVLGEAGAKSWDAAVDDVKSAFLSAPIPDSPSGKPRYALKPPRVLQLAGLVEEQEAWEVDTALYGFRQSPKWWSDFRNAKAKHAEFDAICDGKTVRAELKVCKNGSESFQDCHQGDLQFYHHEPQGDLQFYHHESRGDFQFYHHESRGDFQFYHHESRGDFQFYHHESRGDFQFYQHESRRPDASFAVTILASLTTRDPTRANVIAKKILNYFNSTKECSMMTGEIECPGMTTLSSAESEVLSITDGVQLMLAVRATLMDMGLGPIQCQVMVDSTAAIAILQGDGGSWRTRHLKLRYHWLRELVQQDQVRLIHCPGDWQLADVLTKQVPSVRLRHMMRLWGMRGAMLADAEPKVKMLQPEPEREESPSWSLGSGHSSGYYDRVAKHHFDAYYKDWESSEDDEQQPYEQQPDEQQPHEQQPDEQQHQEQQPTVMTSRHVVASSYTLTWSLRLGCLVSLLCCARGGWDDDDAPVARRDQSLETMKGVEVEISWDLYVAVMIVGVLAVMVWEFVKGCGRGVNDLVAVRALRVPSVEARPLRRDELRRLQALLKGDASTLKEQERYELLDLSARFRQEEAAGFETTARARRTASATEPSSASTSWHVSRAEVGVQTDPWQPAAVRMQPSQEPIRIKVIETPYCGPYFVSSHLPSLRLRPVVREGRVGSLPWADLDRVDLQAIRDADVGGAGNAVGPAGCLAAAAPLALPPAATAEYAASRDCAITRCLTTLVGHVDAPVTHRCPAIGASGAPAIALRWLGLARDVMVGACFLTCARVLLFCAGGAYGDFGHL</sequence>
<dbReference type="PROSITE" id="PS50103">
    <property type="entry name" value="ZF_C3H1"/>
    <property type="match status" value="1"/>
</dbReference>
<keyword evidence="3" id="KW-0472">Membrane</keyword>
<feature type="region of interest" description="Disordered" evidence="2">
    <location>
        <begin position="1930"/>
        <end position="1949"/>
    </location>
</feature>
<accession>A0A812S404</accession>
<feature type="domain" description="CCHC-type" evidence="5">
    <location>
        <begin position="277"/>
        <end position="292"/>
    </location>
</feature>
<evidence type="ECO:0000313" key="6">
    <source>
        <dbReference type="EMBL" id="CAE7462657.1"/>
    </source>
</evidence>
<feature type="compositionally biased region" description="Basic and acidic residues" evidence="2">
    <location>
        <begin position="1988"/>
        <end position="2000"/>
    </location>
</feature>
<name>A0A812S404_9DINO</name>
<evidence type="ECO:0000256" key="2">
    <source>
        <dbReference type="SAM" id="MobiDB-lite"/>
    </source>
</evidence>
<feature type="compositionally biased region" description="Basic and acidic residues" evidence="2">
    <location>
        <begin position="348"/>
        <end position="357"/>
    </location>
</feature>
<keyword evidence="1" id="KW-0863">Zinc-finger</keyword>
<keyword evidence="1" id="KW-0479">Metal-binding</keyword>
<reference evidence="6" key="1">
    <citation type="submission" date="2021-02" db="EMBL/GenBank/DDBJ databases">
        <authorList>
            <person name="Dougan E. K."/>
            <person name="Rhodes N."/>
            <person name="Thang M."/>
            <person name="Chan C."/>
        </authorList>
    </citation>
    <scope>NUCLEOTIDE SEQUENCE</scope>
</reference>
<dbReference type="InterPro" id="IPR012337">
    <property type="entry name" value="RNaseH-like_sf"/>
</dbReference>
<dbReference type="SUPFAM" id="SSF53098">
    <property type="entry name" value="Ribonuclease H-like"/>
    <property type="match status" value="1"/>
</dbReference>
<evidence type="ECO:0000256" key="3">
    <source>
        <dbReference type="SAM" id="Phobius"/>
    </source>
</evidence>
<feature type="region of interest" description="Disordered" evidence="2">
    <location>
        <begin position="1972"/>
        <end position="2008"/>
    </location>
</feature>
<dbReference type="InterPro" id="IPR001878">
    <property type="entry name" value="Znf_CCHC"/>
</dbReference>
<dbReference type="InterPro" id="IPR036397">
    <property type="entry name" value="RNaseH_sf"/>
</dbReference>
<feature type="region of interest" description="Disordered" evidence="2">
    <location>
        <begin position="285"/>
        <end position="357"/>
    </location>
</feature>
<dbReference type="OrthoDB" id="3344688at2759"/>
<dbReference type="InterPro" id="IPR013103">
    <property type="entry name" value="RVT_2"/>
</dbReference>
<feature type="region of interest" description="Disordered" evidence="2">
    <location>
        <begin position="902"/>
        <end position="940"/>
    </location>
</feature>
<feature type="domain" description="C3H1-type" evidence="4">
    <location>
        <begin position="241"/>
        <end position="270"/>
    </location>
</feature>
<evidence type="ECO:0000259" key="4">
    <source>
        <dbReference type="PROSITE" id="PS50103"/>
    </source>
</evidence>
<dbReference type="GO" id="GO:0003676">
    <property type="term" value="F:nucleic acid binding"/>
    <property type="evidence" value="ECO:0007669"/>
    <property type="project" value="InterPro"/>
</dbReference>
<protein>
    <recommendedName>
        <fullName evidence="8">Copia protein</fullName>
    </recommendedName>
</protein>
<keyword evidence="3" id="KW-0812">Transmembrane</keyword>
<keyword evidence="7" id="KW-1185">Reference proteome</keyword>
<feature type="transmembrane region" description="Helical" evidence="3">
    <location>
        <begin position="2336"/>
        <end position="2357"/>
    </location>
</feature>
<dbReference type="PROSITE" id="PS50158">
    <property type="entry name" value="ZF_CCHC"/>
    <property type="match status" value="1"/>
</dbReference>
<feature type="compositionally biased region" description="Low complexity" evidence="2">
    <location>
        <begin position="2157"/>
        <end position="2175"/>
    </location>
</feature>
<proteinExistence type="predicted"/>
<dbReference type="Gene3D" id="3.30.420.10">
    <property type="entry name" value="Ribonuclease H-like superfamily/Ribonuclease H"/>
    <property type="match status" value="1"/>
</dbReference>
<feature type="compositionally biased region" description="Basic and acidic residues" evidence="2">
    <location>
        <begin position="904"/>
        <end position="915"/>
    </location>
</feature>
<gene>
    <name evidence="6" type="ORF">SNAT2548_LOCUS25763</name>
</gene>
<dbReference type="EMBL" id="CAJNDS010002408">
    <property type="protein sequence ID" value="CAE7462657.1"/>
    <property type="molecule type" value="Genomic_DNA"/>
</dbReference>
<feature type="transmembrane region" description="Helical" evidence="3">
    <location>
        <begin position="2066"/>
        <end position="2086"/>
    </location>
</feature>
<evidence type="ECO:0008006" key="8">
    <source>
        <dbReference type="Google" id="ProtNLM"/>
    </source>
</evidence>
<feature type="zinc finger region" description="C3H1-type" evidence="1">
    <location>
        <begin position="241"/>
        <end position="270"/>
    </location>
</feature>
<dbReference type="GO" id="GO:0008270">
    <property type="term" value="F:zinc ion binding"/>
    <property type="evidence" value="ECO:0007669"/>
    <property type="project" value="UniProtKB-KW"/>
</dbReference>
<feature type="compositionally biased region" description="Basic and acidic residues" evidence="2">
    <location>
        <begin position="1930"/>
        <end position="1941"/>
    </location>
</feature>
<comment type="caution">
    <text evidence="6">The sequence shown here is derived from an EMBL/GenBank/DDBJ whole genome shotgun (WGS) entry which is preliminary data.</text>
</comment>
<dbReference type="Proteomes" id="UP000604046">
    <property type="component" value="Unassembled WGS sequence"/>
</dbReference>